<dbReference type="Gene3D" id="3.60.21.10">
    <property type="match status" value="1"/>
</dbReference>
<comment type="similarity">
    <text evidence="1">Belongs to the 5'-nucleotidase family.</text>
</comment>
<dbReference type="PRINTS" id="PR01607">
    <property type="entry name" value="APYRASEFAMLY"/>
</dbReference>
<sequence>MVVAQEKATLLYFNDSHVIYPVVDKHGERGGVARAKTLVDSVKKENKNTIVLQGGDLGGGVLFGAVYHGFPMIEAFNKMPIDISNFGQHEFDFGVTEARNLVNKSKFQWISTNLKESSGKPFNNSKEYIVKKIGDFKVGFLGTTDGMETTIQTTEIYQEDIIKSIGENLEKLKKEKVDFIVLLTQSEPELNIEILEKYPEINAVLAEEKSEKYNFVTYVGEKPIVSPQGNMGSIVKIDIFKNKDGKIKQNLEFLPVDNSVPSDKEMLKLEEFYKEKLDRDLGTVIAKNNVKLDSGFGENHHARYEESNVGNLIADAYKNHFNTEIAFMNGGGIRANIESGDFRLRDAISILPFSNKVGAFKYSGKTIVEALEHGVSSVDKKAGRFLQVSGMEYSYNPKNEVGSRVSNVTINGKPIQLETIYTVALPLYIKNGGDGFQMLKNTMGVVEIDSEKNIDSDIFIDYVKKIKVLNPKLEGRIVVK</sequence>
<evidence type="ECO:0000259" key="2">
    <source>
        <dbReference type="Pfam" id="PF02872"/>
    </source>
</evidence>
<dbReference type="STRING" id="1319815.HMPREF0202_01019"/>
<organism evidence="3 4">
    <name type="scientific">Cetobacterium somerae ATCC BAA-474</name>
    <dbReference type="NCBI Taxonomy" id="1319815"/>
    <lineage>
        <taxon>Bacteria</taxon>
        <taxon>Fusobacteriati</taxon>
        <taxon>Fusobacteriota</taxon>
        <taxon>Fusobacteriia</taxon>
        <taxon>Fusobacteriales</taxon>
        <taxon>Fusobacteriaceae</taxon>
        <taxon>Cetobacterium</taxon>
    </lineage>
</organism>
<dbReference type="InterPro" id="IPR036907">
    <property type="entry name" value="5'-Nucleotdase_C_sf"/>
</dbReference>
<dbReference type="EMBL" id="AXZF01000038">
    <property type="protein sequence ID" value="ERT69053.1"/>
    <property type="molecule type" value="Genomic_DNA"/>
</dbReference>
<reference evidence="3 4" key="1">
    <citation type="submission" date="2013-08" db="EMBL/GenBank/DDBJ databases">
        <authorList>
            <person name="Weinstock G."/>
            <person name="Sodergren E."/>
            <person name="Wylie T."/>
            <person name="Fulton L."/>
            <person name="Fulton R."/>
            <person name="Fronick C."/>
            <person name="O'Laughlin M."/>
            <person name="Godfrey J."/>
            <person name="Miner T."/>
            <person name="Herter B."/>
            <person name="Appelbaum E."/>
            <person name="Cordes M."/>
            <person name="Lek S."/>
            <person name="Wollam A."/>
            <person name="Pepin K.H."/>
            <person name="Palsikar V.B."/>
            <person name="Mitreva M."/>
            <person name="Wilson R.K."/>
        </authorList>
    </citation>
    <scope>NUCLEOTIDE SEQUENCE [LARGE SCALE GENOMIC DNA]</scope>
    <source>
        <strain evidence="3 4">ATCC BAA-474</strain>
    </source>
</reference>
<evidence type="ECO:0000256" key="1">
    <source>
        <dbReference type="RuleBase" id="RU362119"/>
    </source>
</evidence>
<dbReference type="GO" id="GO:0009166">
    <property type="term" value="P:nucleotide catabolic process"/>
    <property type="evidence" value="ECO:0007669"/>
    <property type="project" value="InterPro"/>
</dbReference>
<dbReference type="AlphaFoldDB" id="U7VE14"/>
<dbReference type="PANTHER" id="PTHR11575">
    <property type="entry name" value="5'-NUCLEOTIDASE-RELATED"/>
    <property type="match status" value="1"/>
</dbReference>
<gene>
    <name evidence="3" type="ORF">HMPREF0202_01019</name>
</gene>
<dbReference type="PANTHER" id="PTHR11575:SF24">
    <property type="entry name" value="5'-NUCLEOTIDASE"/>
    <property type="match status" value="1"/>
</dbReference>
<proteinExistence type="inferred from homology"/>
<evidence type="ECO:0000313" key="4">
    <source>
        <dbReference type="Proteomes" id="UP000017081"/>
    </source>
</evidence>
<keyword evidence="4" id="KW-1185">Reference proteome</keyword>
<feature type="domain" description="5'-Nucleotidase C-terminal" evidence="2">
    <location>
        <begin position="297"/>
        <end position="440"/>
    </location>
</feature>
<comment type="caution">
    <text evidence="3">The sequence shown here is derived from an EMBL/GenBank/DDBJ whole genome shotgun (WGS) entry which is preliminary data.</text>
</comment>
<dbReference type="InterPro" id="IPR008334">
    <property type="entry name" value="5'-Nucleotdase_C"/>
</dbReference>
<dbReference type="Proteomes" id="UP000017081">
    <property type="component" value="Unassembled WGS sequence"/>
</dbReference>
<name>U7VE14_9FUSO</name>
<keyword evidence="1" id="KW-0547">Nucleotide-binding</keyword>
<dbReference type="SUPFAM" id="SSF56300">
    <property type="entry name" value="Metallo-dependent phosphatases"/>
    <property type="match status" value="1"/>
</dbReference>
<dbReference type="Pfam" id="PF02872">
    <property type="entry name" value="5_nucleotid_C"/>
    <property type="match status" value="1"/>
</dbReference>
<dbReference type="SUPFAM" id="SSF55816">
    <property type="entry name" value="5'-nucleotidase (syn. UDP-sugar hydrolase), C-terminal domain"/>
    <property type="match status" value="1"/>
</dbReference>
<evidence type="ECO:0000313" key="3">
    <source>
        <dbReference type="EMBL" id="ERT69053.1"/>
    </source>
</evidence>
<dbReference type="HOGENOM" id="CLU_005854_7_1_0"/>
<accession>U7VE14</accession>
<dbReference type="InterPro" id="IPR029052">
    <property type="entry name" value="Metallo-depent_PP-like"/>
</dbReference>
<dbReference type="InterPro" id="IPR006179">
    <property type="entry name" value="5_nucleotidase/apyrase"/>
</dbReference>
<dbReference type="GO" id="GO:0016787">
    <property type="term" value="F:hydrolase activity"/>
    <property type="evidence" value="ECO:0007669"/>
    <property type="project" value="UniProtKB-KW"/>
</dbReference>
<dbReference type="GO" id="GO:0000166">
    <property type="term" value="F:nucleotide binding"/>
    <property type="evidence" value="ECO:0007669"/>
    <property type="project" value="UniProtKB-KW"/>
</dbReference>
<keyword evidence="1" id="KW-0378">Hydrolase</keyword>
<protein>
    <recommendedName>
        <fullName evidence="2">5'-Nucleotidase C-terminal domain-containing protein</fullName>
    </recommendedName>
</protein>
<dbReference type="Gene3D" id="3.90.780.10">
    <property type="entry name" value="5'-Nucleotidase, C-terminal domain"/>
    <property type="match status" value="1"/>
</dbReference>
<dbReference type="eggNOG" id="COG0737">
    <property type="taxonomic scope" value="Bacteria"/>
</dbReference>